<dbReference type="RefSeq" id="WP_111477106.1">
    <property type="nucleotide sequence ID" value="NZ_QHKM01000001.1"/>
</dbReference>
<name>A0A328BWC9_9BACT</name>
<dbReference type="AlphaFoldDB" id="A0A328BWC9"/>
<dbReference type="PANTHER" id="PTHR32338">
    <property type="entry name" value="N-ACETYL-GAMMA-GLUTAMYL-PHOSPHATE REDUCTASE, CHLOROPLASTIC-RELATED-RELATED"/>
    <property type="match status" value="1"/>
</dbReference>
<evidence type="ECO:0000256" key="3">
    <source>
        <dbReference type="ARBA" id="ARBA00022857"/>
    </source>
</evidence>
<evidence type="ECO:0000256" key="2">
    <source>
        <dbReference type="ARBA" id="ARBA00022605"/>
    </source>
</evidence>
<dbReference type="UniPathway" id="UPA00068">
    <property type="reaction ID" value="UER00108"/>
</dbReference>
<dbReference type="InterPro" id="IPR023013">
    <property type="entry name" value="AGPR_AS"/>
</dbReference>
<evidence type="ECO:0000313" key="9">
    <source>
        <dbReference type="Proteomes" id="UP000248553"/>
    </source>
</evidence>
<comment type="pathway">
    <text evidence="5">Amino-acid biosynthesis; L-arginine biosynthesis; N(2)-acetyl-L-ornithine from L-glutamate: step 3/4.</text>
</comment>
<feature type="domain" description="Semialdehyde dehydrogenase NAD-binding" evidence="7">
    <location>
        <begin position="4"/>
        <end position="128"/>
    </location>
</feature>
<dbReference type="EMBL" id="QHKM01000001">
    <property type="protein sequence ID" value="RAK70356.1"/>
    <property type="molecule type" value="Genomic_DNA"/>
</dbReference>
<dbReference type="EC" id="1.2.1.38" evidence="5"/>
<dbReference type="SUPFAM" id="SSF51735">
    <property type="entry name" value="NAD(P)-binding Rossmann-fold domains"/>
    <property type="match status" value="1"/>
</dbReference>
<comment type="similarity">
    <text evidence="5">Belongs to the NAGSA dehydrogenase family. Type 1 subfamily.</text>
</comment>
<dbReference type="NCBIfam" id="TIGR01850">
    <property type="entry name" value="argC"/>
    <property type="match status" value="1"/>
</dbReference>
<dbReference type="InterPro" id="IPR036291">
    <property type="entry name" value="NAD(P)-bd_dom_sf"/>
</dbReference>
<keyword evidence="9" id="KW-1185">Reference proteome</keyword>
<dbReference type="HAMAP" id="MF_00150">
    <property type="entry name" value="ArgC_type1"/>
    <property type="match status" value="1"/>
</dbReference>
<evidence type="ECO:0000259" key="7">
    <source>
        <dbReference type="SMART" id="SM00859"/>
    </source>
</evidence>
<accession>A0A328BWC9</accession>
<keyword evidence="3 5" id="KW-0521">NADP</keyword>
<dbReference type="GO" id="GO:0051287">
    <property type="term" value="F:NAD binding"/>
    <property type="evidence" value="ECO:0007669"/>
    <property type="project" value="InterPro"/>
</dbReference>
<dbReference type="SUPFAM" id="SSF55347">
    <property type="entry name" value="Glyceraldehyde-3-phosphate dehydrogenase-like, C-terminal domain"/>
    <property type="match status" value="1"/>
</dbReference>
<keyword evidence="2 5" id="KW-0028">Amino-acid biosynthesis</keyword>
<dbReference type="SMART" id="SM00859">
    <property type="entry name" value="Semialdhyde_dh"/>
    <property type="match status" value="1"/>
</dbReference>
<proteinExistence type="inferred from homology"/>
<dbReference type="Pfam" id="PF22698">
    <property type="entry name" value="Semialdhyde_dhC_1"/>
    <property type="match status" value="1"/>
</dbReference>
<evidence type="ECO:0000256" key="6">
    <source>
        <dbReference type="PROSITE-ProRule" id="PRU10010"/>
    </source>
</evidence>
<dbReference type="GO" id="GO:0003942">
    <property type="term" value="F:N-acetyl-gamma-glutamyl-phosphate reductase activity"/>
    <property type="evidence" value="ECO:0007669"/>
    <property type="project" value="UniProtKB-UniRule"/>
</dbReference>
<evidence type="ECO:0000256" key="4">
    <source>
        <dbReference type="ARBA" id="ARBA00023002"/>
    </source>
</evidence>
<dbReference type="CDD" id="cd17895">
    <property type="entry name" value="AGPR_1_N"/>
    <property type="match status" value="1"/>
</dbReference>
<dbReference type="Gene3D" id="3.30.360.10">
    <property type="entry name" value="Dihydrodipicolinate Reductase, domain 2"/>
    <property type="match status" value="1"/>
</dbReference>
<dbReference type="OrthoDB" id="9801289at2"/>
<reference evidence="9" key="1">
    <citation type="submission" date="2018-05" db="EMBL/GenBank/DDBJ databases">
        <authorList>
            <person name="Nie L."/>
        </authorList>
    </citation>
    <scope>NUCLEOTIDE SEQUENCE [LARGE SCALE GENOMIC DNA]</scope>
    <source>
        <strain evidence="9">NL</strain>
    </source>
</reference>
<evidence type="ECO:0000313" key="8">
    <source>
        <dbReference type="EMBL" id="RAK70356.1"/>
    </source>
</evidence>
<dbReference type="GO" id="GO:0070401">
    <property type="term" value="F:NADP+ binding"/>
    <property type="evidence" value="ECO:0007669"/>
    <property type="project" value="InterPro"/>
</dbReference>
<dbReference type="InterPro" id="IPR000706">
    <property type="entry name" value="AGPR_type-1"/>
</dbReference>
<organism evidence="8 9">
    <name type="scientific">Hymenobacter edaphi</name>
    <dbReference type="NCBI Taxonomy" id="2211146"/>
    <lineage>
        <taxon>Bacteria</taxon>
        <taxon>Pseudomonadati</taxon>
        <taxon>Bacteroidota</taxon>
        <taxon>Cytophagia</taxon>
        <taxon>Cytophagales</taxon>
        <taxon>Hymenobacteraceae</taxon>
        <taxon>Hymenobacter</taxon>
    </lineage>
</organism>
<protein>
    <recommendedName>
        <fullName evidence="5">N-acetyl-gamma-glutamyl-phosphate reductase</fullName>
        <shortName evidence="5">AGPR</shortName>
        <ecNumber evidence="5">1.2.1.38</ecNumber>
    </recommendedName>
    <alternativeName>
        <fullName evidence="5">N-acetyl-glutamate semialdehyde dehydrogenase</fullName>
        <shortName evidence="5">NAGSA dehydrogenase</shortName>
    </alternativeName>
</protein>
<dbReference type="InterPro" id="IPR000534">
    <property type="entry name" value="Semialdehyde_DH_NAD-bd"/>
</dbReference>
<keyword evidence="1 5" id="KW-0055">Arginine biosynthesis</keyword>
<sequence length="326" mass="35791">MKIKVGIVGGAGYTAGELIRILLRHEFVEFASIVSSSNAGNDVSSVHDDLLGDTDLIFTDKLRGDEDVVFLCLGHGNSRAFLEKHPLPETTHVIDLSNDFRLQADREFQDREFVYGLPELNRTRIQQAQSIANPGCFATAIQLALLPLAQAGKLTDDVHVSAITGSTGAGQSLADTVHFSWRSNNVSIYKPFTHQHLGEIGESLAQLQTPLELDINFVPYRGNFTRGIFASVYTPSDLTQDEARALYQQFYADAAFTTVSDKEVHLKQVVNTNKCLLHVQKFGKQLLITSVIDNLVKGASGQAIQNMNLLFGLPETTGLNLKSVLF</sequence>
<dbReference type="Proteomes" id="UP000248553">
    <property type="component" value="Unassembled WGS sequence"/>
</dbReference>
<gene>
    <name evidence="5" type="primary">argC</name>
    <name evidence="8" type="ORF">DLM85_05805</name>
</gene>
<comment type="subcellular location">
    <subcellularLocation>
        <location evidence="5">Cytoplasm</location>
    </subcellularLocation>
</comment>
<dbReference type="PROSITE" id="PS01224">
    <property type="entry name" value="ARGC"/>
    <property type="match status" value="1"/>
</dbReference>
<comment type="catalytic activity">
    <reaction evidence="5">
        <text>N-acetyl-L-glutamate 5-semialdehyde + phosphate + NADP(+) = N-acetyl-L-glutamyl 5-phosphate + NADPH + H(+)</text>
        <dbReference type="Rhea" id="RHEA:21588"/>
        <dbReference type="ChEBI" id="CHEBI:15378"/>
        <dbReference type="ChEBI" id="CHEBI:29123"/>
        <dbReference type="ChEBI" id="CHEBI:43474"/>
        <dbReference type="ChEBI" id="CHEBI:57783"/>
        <dbReference type="ChEBI" id="CHEBI:57936"/>
        <dbReference type="ChEBI" id="CHEBI:58349"/>
        <dbReference type="EC" id="1.2.1.38"/>
    </reaction>
</comment>
<dbReference type="Gene3D" id="3.40.50.720">
    <property type="entry name" value="NAD(P)-binding Rossmann-like Domain"/>
    <property type="match status" value="1"/>
</dbReference>
<keyword evidence="4 5" id="KW-0560">Oxidoreductase</keyword>
<evidence type="ECO:0000256" key="5">
    <source>
        <dbReference type="HAMAP-Rule" id="MF_00150"/>
    </source>
</evidence>
<dbReference type="GO" id="GO:0006526">
    <property type="term" value="P:L-arginine biosynthetic process"/>
    <property type="evidence" value="ECO:0007669"/>
    <property type="project" value="UniProtKB-UniRule"/>
</dbReference>
<dbReference type="Pfam" id="PF01118">
    <property type="entry name" value="Semialdhyde_dh"/>
    <property type="match status" value="1"/>
</dbReference>
<feature type="active site" evidence="5 6">
    <location>
        <position position="136"/>
    </location>
</feature>
<comment type="function">
    <text evidence="5">Catalyzes the NADPH-dependent reduction of N-acetyl-5-glutamyl phosphate to yield N-acetyl-L-glutamate 5-semialdehyde.</text>
</comment>
<evidence type="ECO:0000256" key="1">
    <source>
        <dbReference type="ARBA" id="ARBA00022571"/>
    </source>
</evidence>
<dbReference type="CDD" id="cd23934">
    <property type="entry name" value="AGPR_1_C"/>
    <property type="match status" value="1"/>
</dbReference>
<dbReference type="InterPro" id="IPR050085">
    <property type="entry name" value="AGPR"/>
</dbReference>
<comment type="caution">
    <text evidence="8">The sequence shown here is derived from an EMBL/GenBank/DDBJ whole genome shotgun (WGS) entry which is preliminary data.</text>
</comment>
<dbReference type="PANTHER" id="PTHR32338:SF10">
    <property type="entry name" value="N-ACETYL-GAMMA-GLUTAMYL-PHOSPHATE REDUCTASE, CHLOROPLASTIC-RELATED"/>
    <property type="match status" value="1"/>
</dbReference>
<keyword evidence="5" id="KW-0963">Cytoplasm</keyword>
<dbReference type="InterPro" id="IPR058924">
    <property type="entry name" value="AGPR_dimerisation_dom"/>
</dbReference>
<dbReference type="GO" id="GO:0005737">
    <property type="term" value="C:cytoplasm"/>
    <property type="evidence" value="ECO:0007669"/>
    <property type="project" value="UniProtKB-SubCell"/>
</dbReference>